<dbReference type="GO" id="GO:0071897">
    <property type="term" value="P:DNA biosynthetic process"/>
    <property type="evidence" value="ECO:0007669"/>
    <property type="project" value="UniProtKB-ARBA"/>
</dbReference>
<dbReference type="InterPro" id="IPR000477">
    <property type="entry name" value="RT_dom"/>
</dbReference>
<dbReference type="EMBL" id="HBUF01344453">
    <property type="protein sequence ID" value="CAG6707728.1"/>
    <property type="molecule type" value="Transcribed_RNA"/>
</dbReference>
<dbReference type="SUPFAM" id="SSF56672">
    <property type="entry name" value="DNA/RNA polymerases"/>
    <property type="match status" value="1"/>
</dbReference>
<reference evidence="2" key="1">
    <citation type="submission" date="2021-05" db="EMBL/GenBank/DDBJ databases">
        <authorList>
            <person name="Alioto T."/>
            <person name="Alioto T."/>
            <person name="Gomez Garrido J."/>
        </authorList>
    </citation>
    <scope>NUCLEOTIDE SEQUENCE</scope>
</reference>
<dbReference type="AlphaFoldDB" id="A0A8D8XSF1"/>
<dbReference type="InterPro" id="IPR043502">
    <property type="entry name" value="DNA/RNA_pol_sf"/>
</dbReference>
<dbReference type="PROSITE" id="PS50878">
    <property type="entry name" value="RT_POL"/>
    <property type="match status" value="1"/>
</dbReference>
<evidence type="ECO:0000259" key="1">
    <source>
        <dbReference type="PROSITE" id="PS50878"/>
    </source>
</evidence>
<feature type="domain" description="Reverse transcriptase" evidence="1">
    <location>
        <begin position="1"/>
        <end position="75"/>
    </location>
</feature>
<dbReference type="PANTHER" id="PTHR47027:SF8">
    <property type="entry name" value="RIBONUCLEASE H"/>
    <property type="match status" value="1"/>
</dbReference>
<dbReference type="EMBL" id="HBUF01344452">
    <property type="protein sequence ID" value="CAG6707726.1"/>
    <property type="molecule type" value="Transcribed_RNA"/>
</dbReference>
<evidence type="ECO:0000313" key="2">
    <source>
        <dbReference type="EMBL" id="CAG6707732.1"/>
    </source>
</evidence>
<dbReference type="Pfam" id="PF00078">
    <property type="entry name" value="RVT_1"/>
    <property type="match status" value="1"/>
</dbReference>
<protein>
    <recommendedName>
        <fullName evidence="1">Reverse transcriptase domain-containing protein</fullName>
    </recommendedName>
</protein>
<dbReference type="PANTHER" id="PTHR47027">
    <property type="entry name" value="REVERSE TRANSCRIPTASE DOMAIN-CONTAINING PROTEIN"/>
    <property type="match status" value="1"/>
</dbReference>
<accession>A0A8D8XSF1</accession>
<dbReference type="EMBL" id="HBUF01344454">
    <property type="protein sequence ID" value="CAG6707730.1"/>
    <property type="molecule type" value="Transcribed_RNA"/>
</dbReference>
<proteinExistence type="predicted"/>
<name>A0A8D8XSF1_9HEMI</name>
<sequence length="173" mass="20493">MLRFADDIAVLAPDEYNLKRILECMNDIFEEFKMKINMKKTEILVCSKQPEIVNIMINNTTIKQTTSFKYLGSNITEDALSTNDIKQRIAQAKLAFTKKKSVLCSNNINLHLRKQLIKTLVWSVALYGSETWVIGERDRKRIEAFEMWCWRKMMKIKWTERMSKMLYSESFEM</sequence>
<dbReference type="EMBL" id="HBUF01344455">
    <property type="protein sequence ID" value="CAG6707732.1"/>
    <property type="molecule type" value="Transcribed_RNA"/>
</dbReference>
<organism evidence="2">
    <name type="scientific">Cacopsylla melanoneura</name>
    <dbReference type="NCBI Taxonomy" id="428564"/>
    <lineage>
        <taxon>Eukaryota</taxon>
        <taxon>Metazoa</taxon>
        <taxon>Ecdysozoa</taxon>
        <taxon>Arthropoda</taxon>
        <taxon>Hexapoda</taxon>
        <taxon>Insecta</taxon>
        <taxon>Pterygota</taxon>
        <taxon>Neoptera</taxon>
        <taxon>Paraneoptera</taxon>
        <taxon>Hemiptera</taxon>
        <taxon>Sternorrhyncha</taxon>
        <taxon>Psylloidea</taxon>
        <taxon>Psyllidae</taxon>
        <taxon>Psyllinae</taxon>
        <taxon>Cacopsylla</taxon>
    </lineage>
</organism>